<dbReference type="InterPro" id="IPR016181">
    <property type="entry name" value="Acyl_CoA_acyltransferase"/>
</dbReference>
<comment type="caution">
    <text evidence="1">The sequence shown here is derived from an EMBL/GenBank/DDBJ whole genome shotgun (WGS) entry which is preliminary data.</text>
</comment>
<protein>
    <submittedName>
        <fullName evidence="1">GNAT family N-acetyltransferase</fullName>
    </submittedName>
</protein>
<sequence length="147" mass="16628">MRLLFGCNEQVARFVASLIPGCESGFGNCKAIGVVDEETDELVAGMVFHDWQPRPGLIQISSASVTSRWLTAEVRHKMFSYPFDEIGCQMVVLQVSAANERMVRIAKAFGFTPHFIARMRGRNEDGYVFTLTDDAWRNSKFTRKYHG</sequence>
<accession>A0A9X1A9N2</accession>
<gene>
    <name evidence="1" type="ORF">J1C56_09035</name>
</gene>
<evidence type="ECO:0000313" key="1">
    <source>
        <dbReference type="EMBL" id="MBT1155735.1"/>
    </source>
</evidence>
<organism evidence="1 2">
    <name type="scientific">Aminobacter anthyllidis</name>
    <dbReference type="NCBI Taxonomy" id="1035067"/>
    <lineage>
        <taxon>Bacteria</taxon>
        <taxon>Pseudomonadati</taxon>
        <taxon>Pseudomonadota</taxon>
        <taxon>Alphaproteobacteria</taxon>
        <taxon>Hyphomicrobiales</taxon>
        <taxon>Phyllobacteriaceae</taxon>
        <taxon>Aminobacter</taxon>
    </lineage>
</organism>
<dbReference type="Gene3D" id="3.40.630.30">
    <property type="match status" value="1"/>
</dbReference>
<reference evidence="1" key="2">
    <citation type="submission" date="2021-03" db="EMBL/GenBank/DDBJ databases">
        <authorList>
            <person name="Artuso I."/>
            <person name="Turrini P."/>
            <person name="Pirolo M."/>
            <person name="Lugli G.A."/>
            <person name="Ventura M."/>
            <person name="Visca P."/>
        </authorList>
    </citation>
    <scope>NUCLEOTIDE SEQUENCE</scope>
    <source>
        <strain evidence="1">LMG 26462</strain>
    </source>
</reference>
<dbReference type="Proteomes" id="UP001138921">
    <property type="component" value="Unassembled WGS sequence"/>
</dbReference>
<proteinExistence type="predicted"/>
<dbReference type="RefSeq" id="WP_214388039.1">
    <property type="nucleotide sequence ID" value="NZ_JAFLWW010000002.1"/>
</dbReference>
<dbReference type="SUPFAM" id="SSF55729">
    <property type="entry name" value="Acyl-CoA N-acyltransferases (Nat)"/>
    <property type="match status" value="1"/>
</dbReference>
<evidence type="ECO:0000313" key="2">
    <source>
        <dbReference type="Proteomes" id="UP001138921"/>
    </source>
</evidence>
<dbReference type="EMBL" id="JAFLWW010000002">
    <property type="protein sequence ID" value="MBT1155735.1"/>
    <property type="molecule type" value="Genomic_DNA"/>
</dbReference>
<keyword evidence="2" id="KW-1185">Reference proteome</keyword>
<dbReference type="AlphaFoldDB" id="A0A9X1A9N2"/>
<name>A0A9X1A9N2_9HYPH</name>
<reference evidence="1" key="1">
    <citation type="journal article" date="2021" name="Microorganisms">
        <title>Phylogenomic Reconstruction and Metabolic Potential of the Genus Aminobacter.</title>
        <authorList>
            <person name="Artuso I."/>
            <person name="Turrini P."/>
            <person name="Pirolo M."/>
            <person name="Lugli G.A."/>
            <person name="Ventura M."/>
            <person name="Visca P."/>
        </authorList>
    </citation>
    <scope>NUCLEOTIDE SEQUENCE</scope>
    <source>
        <strain evidence="1">LMG 26462</strain>
    </source>
</reference>